<dbReference type="EMBL" id="CM023490">
    <property type="protein sequence ID" value="KAH6943391.1"/>
    <property type="molecule type" value="Genomic_DNA"/>
</dbReference>
<name>A0ACB7TAW7_HYAAI</name>
<gene>
    <name evidence="1" type="ORF">HPB50_020888</name>
</gene>
<evidence type="ECO:0000313" key="1">
    <source>
        <dbReference type="EMBL" id="KAH6943391.1"/>
    </source>
</evidence>
<dbReference type="Proteomes" id="UP000821845">
    <property type="component" value="Chromosome 10"/>
</dbReference>
<proteinExistence type="predicted"/>
<sequence>MAVRAFATGLVDNEAGTINHNSIWRQRLAILSETNSPNLFLQPMNHLRSRRLSRTQMSLPDLVHRRPRRRQCIDRRPVLIDCRPAPMDGRHIPRHHCRNQAGSISRLATHNS</sequence>
<reference evidence="1" key="1">
    <citation type="submission" date="2020-05" db="EMBL/GenBank/DDBJ databases">
        <title>Large-scale comparative analyses of tick genomes elucidate their genetic diversity and vector capacities.</title>
        <authorList>
            <person name="Jia N."/>
            <person name="Wang J."/>
            <person name="Shi W."/>
            <person name="Du L."/>
            <person name="Sun Y."/>
            <person name="Zhan W."/>
            <person name="Jiang J."/>
            <person name="Wang Q."/>
            <person name="Zhang B."/>
            <person name="Ji P."/>
            <person name="Sakyi L.B."/>
            <person name="Cui X."/>
            <person name="Yuan T."/>
            <person name="Jiang B."/>
            <person name="Yang W."/>
            <person name="Lam T.T.-Y."/>
            <person name="Chang Q."/>
            <person name="Ding S."/>
            <person name="Wang X."/>
            <person name="Zhu J."/>
            <person name="Ruan X."/>
            <person name="Zhao L."/>
            <person name="Wei J."/>
            <person name="Que T."/>
            <person name="Du C."/>
            <person name="Cheng J."/>
            <person name="Dai P."/>
            <person name="Han X."/>
            <person name="Huang E."/>
            <person name="Gao Y."/>
            <person name="Liu J."/>
            <person name="Shao H."/>
            <person name="Ye R."/>
            <person name="Li L."/>
            <person name="Wei W."/>
            <person name="Wang X."/>
            <person name="Wang C."/>
            <person name="Yang T."/>
            <person name="Huo Q."/>
            <person name="Li W."/>
            <person name="Guo W."/>
            <person name="Chen H."/>
            <person name="Zhou L."/>
            <person name="Ni X."/>
            <person name="Tian J."/>
            <person name="Zhou Y."/>
            <person name="Sheng Y."/>
            <person name="Liu T."/>
            <person name="Pan Y."/>
            <person name="Xia L."/>
            <person name="Li J."/>
            <person name="Zhao F."/>
            <person name="Cao W."/>
        </authorList>
    </citation>
    <scope>NUCLEOTIDE SEQUENCE</scope>
    <source>
        <strain evidence="1">Hyas-2018</strain>
    </source>
</reference>
<evidence type="ECO:0000313" key="2">
    <source>
        <dbReference type="Proteomes" id="UP000821845"/>
    </source>
</evidence>
<keyword evidence="2" id="KW-1185">Reference proteome</keyword>
<organism evidence="1 2">
    <name type="scientific">Hyalomma asiaticum</name>
    <name type="common">Tick</name>
    <dbReference type="NCBI Taxonomy" id="266040"/>
    <lineage>
        <taxon>Eukaryota</taxon>
        <taxon>Metazoa</taxon>
        <taxon>Ecdysozoa</taxon>
        <taxon>Arthropoda</taxon>
        <taxon>Chelicerata</taxon>
        <taxon>Arachnida</taxon>
        <taxon>Acari</taxon>
        <taxon>Parasitiformes</taxon>
        <taxon>Ixodida</taxon>
        <taxon>Ixodoidea</taxon>
        <taxon>Ixodidae</taxon>
        <taxon>Hyalomminae</taxon>
        <taxon>Hyalomma</taxon>
    </lineage>
</organism>
<accession>A0ACB7TAW7</accession>
<protein>
    <submittedName>
        <fullName evidence="1">Uncharacterized protein</fullName>
    </submittedName>
</protein>
<comment type="caution">
    <text evidence="1">The sequence shown here is derived from an EMBL/GenBank/DDBJ whole genome shotgun (WGS) entry which is preliminary data.</text>
</comment>